<gene>
    <name evidence="1" type="ORF">MKW94_015713</name>
</gene>
<accession>A0AA41RPH3</accession>
<comment type="caution">
    <text evidence="1">The sequence shown here is derived from an EMBL/GenBank/DDBJ whole genome shotgun (WGS) entry which is preliminary data.</text>
</comment>
<evidence type="ECO:0000313" key="2">
    <source>
        <dbReference type="Proteomes" id="UP001177140"/>
    </source>
</evidence>
<dbReference type="Proteomes" id="UP001177140">
    <property type="component" value="Unassembled WGS sequence"/>
</dbReference>
<name>A0AA41RPH3_PAPNU</name>
<organism evidence="1 2">
    <name type="scientific">Papaver nudicaule</name>
    <name type="common">Iceland poppy</name>
    <dbReference type="NCBI Taxonomy" id="74823"/>
    <lineage>
        <taxon>Eukaryota</taxon>
        <taxon>Viridiplantae</taxon>
        <taxon>Streptophyta</taxon>
        <taxon>Embryophyta</taxon>
        <taxon>Tracheophyta</taxon>
        <taxon>Spermatophyta</taxon>
        <taxon>Magnoliopsida</taxon>
        <taxon>Ranunculales</taxon>
        <taxon>Papaveraceae</taxon>
        <taxon>Papaveroideae</taxon>
        <taxon>Papaver</taxon>
    </lineage>
</organism>
<evidence type="ECO:0000313" key="1">
    <source>
        <dbReference type="EMBL" id="MCL7021389.1"/>
    </source>
</evidence>
<dbReference type="AlphaFoldDB" id="A0AA41RPH3"/>
<protein>
    <submittedName>
        <fullName evidence="1">Uncharacterized protein</fullName>
    </submittedName>
</protein>
<sequence>MDKRSVLVDALAHLRNILQQTQIEENRINGISTTADVAPEDPGHAIVAPMAPDPLTVPGPSNSALFPAITE</sequence>
<reference evidence="1" key="1">
    <citation type="submission" date="2022-03" db="EMBL/GenBank/DDBJ databases">
        <title>A functionally conserved STORR gene fusion in Papaver species that diverged 16.8 million years ago.</title>
        <authorList>
            <person name="Catania T."/>
        </authorList>
    </citation>
    <scope>NUCLEOTIDE SEQUENCE</scope>
    <source>
        <strain evidence="1">S-191538</strain>
    </source>
</reference>
<dbReference type="EMBL" id="JAJJMA010000147">
    <property type="protein sequence ID" value="MCL7021389.1"/>
    <property type="molecule type" value="Genomic_DNA"/>
</dbReference>
<proteinExistence type="predicted"/>
<keyword evidence="2" id="KW-1185">Reference proteome</keyword>
<feature type="non-terminal residue" evidence="1">
    <location>
        <position position="71"/>
    </location>
</feature>